<feature type="transmembrane region" description="Helical" evidence="1">
    <location>
        <begin position="28"/>
        <end position="44"/>
    </location>
</feature>
<sequence length="149" mass="17833">MNELKKVKMKQERKVVSGYRSLMMSKHYISLCLIVSFFLVSYYGYAPSPIYILLIFYLLPPIIENSLKEYIGKRKDNFISKLIAESPFYLTTLQKKYRFNKLNYVSNSMVYIIILLWFYNKYWGGTSPRYLFVIKYTYKSPTTTFVLPR</sequence>
<accession>A0A8J7HCL2</accession>
<feature type="transmembrane region" description="Helical" evidence="1">
    <location>
        <begin position="50"/>
        <end position="67"/>
    </location>
</feature>
<organism evidence="2 3">
    <name type="scientific">Mobilitalea sibirica</name>
    <dbReference type="NCBI Taxonomy" id="1462919"/>
    <lineage>
        <taxon>Bacteria</taxon>
        <taxon>Bacillati</taxon>
        <taxon>Bacillota</taxon>
        <taxon>Clostridia</taxon>
        <taxon>Lachnospirales</taxon>
        <taxon>Lachnospiraceae</taxon>
        <taxon>Mobilitalea</taxon>
    </lineage>
</organism>
<keyword evidence="1" id="KW-0812">Transmembrane</keyword>
<evidence type="ECO:0000256" key="1">
    <source>
        <dbReference type="SAM" id="Phobius"/>
    </source>
</evidence>
<evidence type="ECO:0000313" key="2">
    <source>
        <dbReference type="EMBL" id="MBH1942455.1"/>
    </source>
</evidence>
<dbReference type="AlphaFoldDB" id="A0A8J7HCL2"/>
<gene>
    <name evidence="2" type="ORF">I5677_16255</name>
</gene>
<dbReference type="EMBL" id="JAEAGR010000022">
    <property type="protein sequence ID" value="MBH1942455.1"/>
    <property type="molecule type" value="Genomic_DNA"/>
</dbReference>
<protein>
    <submittedName>
        <fullName evidence="2">Uncharacterized protein</fullName>
    </submittedName>
</protein>
<name>A0A8J7HCL2_9FIRM</name>
<dbReference type="Proteomes" id="UP000623269">
    <property type="component" value="Unassembled WGS sequence"/>
</dbReference>
<comment type="caution">
    <text evidence="2">The sequence shown here is derived from an EMBL/GenBank/DDBJ whole genome shotgun (WGS) entry which is preliminary data.</text>
</comment>
<keyword evidence="3" id="KW-1185">Reference proteome</keyword>
<keyword evidence="1" id="KW-1133">Transmembrane helix</keyword>
<reference evidence="2" key="1">
    <citation type="submission" date="2020-12" db="EMBL/GenBank/DDBJ databases">
        <title>M. sibirica DSM 26468T genome.</title>
        <authorList>
            <person name="Thieme N."/>
            <person name="Rettenmaier R."/>
            <person name="Zverlov V."/>
            <person name="Liebl W."/>
        </authorList>
    </citation>
    <scope>NUCLEOTIDE SEQUENCE</scope>
    <source>
        <strain evidence="2">DSM 26468</strain>
    </source>
</reference>
<keyword evidence="1" id="KW-0472">Membrane</keyword>
<proteinExistence type="predicted"/>
<evidence type="ECO:0000313" key="3">
    <source>
        <dbReference type="Proteomes" id="UP000623269"/>
    </source>
</evidence>
<dbReference type="RefSeq" id="WP_197662704.1">
    <property type="nucleotide sequence ID" value="NZ_JAEAGR010000022.1"/>
</dbReference>
<feature type="transmembrane region" description="Helical" evidence="1">
    <location>
        <begin position="102"/>
        <end position="119"/>
    </location>
</feature>